<feature type="transmembrane region" description="Helical" evidence="7">
    <location>
        <begin position="677"/>
        <end position="702"/>
    </location>
</feature>
<comment type="caution">
    <text evidence="11">The sequence shown here is derived from an EMBL/GenBank/DDBJ whole genome shotgun (WGS) entry which is preliminary data.</text>
</comment>
<comment type="subcellular location">
    <subcellularLocation>
        <location evidence="1">Membrane</location>
        <topology evidence="1">Multi-pass membrane protein</topology>
    </subcellularLocation>
</comment>
<evidence type="ECO:0000256" key="4">
    <source>
        <dbReference type="ARBA" id="ARBA00023136"/>
    </source>
</evidence>
<evidence type="ECO:0000256" key="5">
    <source>
        <dbReference type="ARBA" id="ARBA00034269"/>
    </source>
</evidence>
<organism evidence="11 12">
    <name type="scientific">Merluccius polli</name>
    <name type="common">Benguela hake</name>
    <name type="synonym">Merluccius cadenati</name>
    <dbReference type="NCBI Taxonomy" id="89951"/>
    <lineage>
        <taxon>Eukaryota</taxon>
        <taxon>Metazoa</taxon>
        <taxon>Chordata</taxon>
        <taxon>Craniata</taxon>
        <taxon>Vertebrata</taxon>
        <taxon>Euteleostomi</taxon>
        <taxon>Actinopterygii</taxon>
        <taxon>Neopterygii</taxon>
        <taxon>Teleostei</taxon>
        <taxon>Neoteleostei</taxon>
        <taxon>Acanthomorphata</taxon>
        <taxon>Zeiogadaria</taxon>
        <taxon>Gadariae</taxon>
        <taxon>Gadiformes</taxon>
        <taxon>Gadoidei</taxon>
        <taxon>Merlucciidae</taxon>
        <taxon>Merluccius</taxon>
    </lineage>
</organism>
<name>A0AA47P0A3_MERPO</name>
<dbReference type="Pfam" id="PF00520">
    <property type="entry name" value="Ion_trans"/>
    <property type="match status" value="1"/>
</dbReference>
<dbReference type="Pfam" id="PF16519">
    <property type="entry name" value="TRPM_tetra"/>
    <property type="match status" value="1"/>
</dbReference>
<accession>A0AA47P0A3</accession>
<dbReference type="InterPro" id="IPR037162">
    <property type="entry name" value="TRPM_tetra_sf"/>
</dbReference>
<feature type="region of interest" description="Disordered" evidence="6">
    <location>
        <begin position="312"/>
        <end position="350"/>
    </location>
</feature>
<evidence type="ECO:0000256" key="7">
    <source>
        <dbReference type="SAM" id="Phobius"/>
    </source>
</evidence>
<evidence type="ECO:0000259" key="8">
    <source>
        <dbReference type="Pfam" id="PF00520"/>
    </source>
</evidence>
<dbReference type="Pfam" id="PF25508">
    <property type="entry name" value="TRPM2"/>
    <property type="match status" value="1"/>
</dbReference>
<dbReference type="AlphaFoldDB" id="A0AA47P0A3"/>
<dbReference type="Gene3D" id="1.20.5.1010">
    <property type="entry name" value="TRPM, tetramerisation domain"/>
    <property type="match status" value="1"/>
</dbReference>
<evidence type="ECO:0000259" key="10">
    <source>
        <dbReference type="Pfam" id="PF25508"/>
    </source>
</evidence>
<dbReference type="InterPro" id="IPR005821">
    <property type="entry name" value="Ion_trans_dom"/>
</dbReference>
<feature type="domain" description="Ion transport" evidence="8">
    <location>
        <begin position="521"/>
        <end position="711"/>
    </location>
</feature>
<evidence type="ECO:0000256" key="1">
    <source>
        <dbReference type="ARBA" id="ARBA00004141"/>
    </source>
</evidence>
<evidence type="ECO:0000259" key="9">
    <source>
        <dbReference type="Pfam" id="PF16519"/>
    </source>
</evidence>
<dbReference type="Proteomes" id="UP001174136">
    <property type="component" value="Unassembled WGS sequence"/>
</dbReference>
<dbReference type="GO" id="GO:0051262">
    <property type="term" value="P:protein tetramerization"/>
    <property type="evidence" value="ECO:0007669"/>
    <property type="project" value="InterPro"/>
</dbReference>
<feature type="region of interest" description="Disordered" evidence="6">
    <location>
        <begin position="1119"/>
        <end position="1197"/>
    </location>
</feature>
<dbReference type="InterPro" id="IPR057366">
    <property type="entry name" value="TRPM-like"/>
</dbReference>
<evidence type="ECO:0000313" key="12">
    <source>
        <dbReference type="Proteomes" id="UP001174136"/>
    </source>
</evidence>
<comment type="catalytic activity">
    <reaction evidence="5">
        <text>Mg(2+)(in) = Mg(2+)(out)</text>
        <dbReference type="Rhea" id="RHEA:29827"/>
        <dbReference type="ChEBI" id="CHEBI:18420"/>
    </reaction>
</comment>
<feature type="compositionally biased region" description="Basic and acidic residues" evidence="6">
    <location>
        <begin position="312"/>
        <end position="329"/>
    </location>
</feature>
<feature type="compositionally biased region" description="Basic and acidic residues" evidence="6">
    <location>
        <begin position="338"/>
        <end position="348"/>
    </location>
</feature>
<reference evidence="11" key="1">
    <citation type="journal article" date="2023" name="Front. Mar. Sci.">
        <title>A new Merluccius polli reference genome to investigate the effects of global change in West African waters.</title>
        <authorList>
            <person name="Mateo J.L."/>
            <person name="Blanco-Fernandez C."/>
            <person name="Garcia-Vazquez E."/>
            <person name="Machado-Schiaffino G."/>
        </authorList>
    </citation>
    <scope>NUCLEOTIDE SEQUENCE</scope>
    <source>
        <strain evidence="11">C29</strain>
        <tissue evidence="11">Fin</tissue>
    </source>
</reference>
<keyword evidence="12" id="KW-1185">Reference proteome</keyword>
<dbReference type="InterPro" id="IPR032415">
    <property type="entry name" value="TRPM_tetra"/>
</dbReference>
<dbReference type="GO" id="GO:0005886">
    <property type="term" value="C:plasma membrane"/>
    <property type="evidence" value="ECO:0007669"/>
    <property type="project" value="TreeGrafter"/>
</dbReference>
<feature type="domain" description="TRPM tetramerisation" evidence="9">
    <location>
        <begin position="808"/>
        <end position="862"/>
    </location>
</feature>
<protein>
    <submittedName>
        <fullName evidence="11">Transient receptor potential cation channel subfamily M member 1</fullName>
    </submittedName>
</protein>
<dbReference type="PANTHER" id="PTHR13800:SF13">
    <property type="entry name" value="TRANSIENT RECEPTOR POTENTIAL CATION CHANNEL SUBFAMILY M MEMBER 1"/>
    <property type="match status" value="1"/>
</dbReference>
<feature type="region of interest" description="Disordered" evidence="6">
    <location>
        <begin position="110"/>
        <end position="131"/>
    </location>
</feature>
<keyword evidence="4 7" id="KW-0472">Membrane</keyword>
<sequence>MPTQSRSRRTAAEEKKKKKTAAVFFFLFSSRRFSWILRLGPANTLHIVVRDVKKGNLPPDYQITLIDIGLVVEFLMGGAYRCKYTRKCFRTLYNNLYGLKRPKALKLLGMEDDEPRPKGKGKKNKKKEEEVDIDVDDPEVCRFQYPFHELMVWAVLMRRQKMALFLWQRGEEAMAKALVACKLYKAMAHESSQSEMVDDIYQDLESNSREFGQLAYELLDQSYKHDEQVAMKLLTYELKNWSNSTCLKLAVAAKHRDFIAHTCSQMLLTDMWMGCLRMGKSNGLKVILGIVFPPSILLLDFRFGEEATYHSSKEKEEGKEREEDNKSYKDGASNVDVMSKKGDEEDHQKKQRKIPIGKKIFEFYNTPFTKFWFTTISYLVYLMLYNYIILVKMERWPSIQEWIVISYIITLGLEKVRQTGSIDFLHFDERLFLAALRPVVKPSLDPLQFAYQAQIGVDDAILHLLHRAYTHRDKPRGPVRIMLFYSSSAFNTIQPVLLGNKLTAMQILMSEPGKLKQKINVWLEEYWNITDLVAISVFLIGLLLRLQNEPYMGYGRVIYCVDIIFWYIRVLDIFGVNKYLGPYVMMIGKMMIDMLYFVVIMLVVLMSFGVARQAILHPDEKPTWRLARNIFYMPYWMIYGEVFADSIDRKTRVHTPCGDNLYDEDGKKLPPCIPGAWLTPAIMACYLLVANILLVNLLIAVFNNTFFEVKSISNQVWKFQRYQLIMTFHDRPILPPPLIIFPHIYIVLRRLCCRCSRRKHEGEQEDRERGLQLVLNLEELKSLYEFEEQCVEEYFREKEDEEQSSNNERIRVTSERVENMFMRLEEVNEREHSMKASLQTVDLRLGQLEEFSGRMTNALEKLAGIDQAELTRTRSRGSSICDSSTLLRHGSINSTDGYSLYRFYLENEEKALSSMDTGGDRRPQLSPERQGNMNEVPLASVDGCVPTKEYGATLEVMPFRDRRCSIPSVDILITSCDSDQKPVKTLPSAPDELLHKGSPSPKEELTKSLDKLEMAVAKAKVEATASYPLEKSKVKQYLPSPTLCSSPSSSRKSWSGIVYNPMYRGEENNWAKDFASAPNVSEQGTKSQSMARWGAHFEYKVHPSFGYMPKVLVASLSEKGTNSNETKQENEGKTSQQTAGEQEAMALENKQNSRAEKESDDSGQDRMYPTLRSKSLNANPRKAKGKSGRSQEMPLAASSVKDLVAAFGSPRDKQTTATKGNL</sequence>
<feature type="domain" description="TRPM-like" evidence="10">
    <location>
        <begin position="120"/>
        <end position="261"/>
    </location>
</feature>
<feature type="transmembrane region" description="Helical" evidence="7">
    <location>
        <begin position="526"/>
        <end position="544"/>
    </location>
</feature>
<feature type="transmembrane region" description="Helical" evidence="7">
    <location>
        <begin position="595"/>
        <end position="615"/>
    </location>
</feature>
<keyword evidence="11" id="KW-0675">Receptor</keyword>
<feature type="region of interest" description="Disordered" evidence="6">
    <location>
        <begin position="982"/>
        <end position="1003"/>
    </location>
</feature>
<proteinExistence type="predicted"/>
<keyword evidence="2 7" id="KW-0812">Transmembrane</keyword>
<feature type="transmembrane region" description="Helical" evidence="7">
    <location>
        <begin position="371"/>
        <end position="390"/>
    </location>
</feature>
<feature type="transmembrane region" description="Helical" evidence="7">
    <location>
        <begin position="556"/>
        <end position="574"/>
    </location>
</feature>
<evidence type="ECO:0000256" key="2">
    <source>
        <dbReference type="ARBA" id="ARBA00022692"/>
    </source>
</evidence>
<gene>
    <name evidence="11" type="primary">Trpm1_2</name>
    <name evidence="11" type="ORF">N1851_015530</name>
</gene>
<dbReference type="EMBL" id="JAOPHQ010002849">
    <property type="protein sequence ID" value="KAK0145576.1"/>
    <property type="molecule type" value="Genomic_DNA"/>
</dbReference>
<evidence type="ECO:0000256" key="3">
    <source>
        <dbReference type="ARBA" id="ARBA00022989"/>
    </source>
</evidence>
<dbReference type="PANTHER" id="PTHR13800">
    <property type="entry name" value="TRANSIENT RECEPTOR POTENTIAL CATION CHANNEL, SUBFAMILY M, MEMBER 6"/>
    <property type="match status" value="1"/>
</dbReference>
<evidence type="ECO:0000256" key="6">
    <source>
        <dbReference type="SAM" id="MobiDB-lite"/>
    </source>
</evidence>
<dbReference type="GO" id="GO:0005262">
    <property type="term" value="F:calcium channel activity"/>
    <property type="evidence" value="ECO:0007669"/>
    <property type="project" value="TreeGrafter"/>
</dbReference>
<dbReference type="InterPro" id="IPR050927">
    <property type="entry name" value="TRPM"/>
</dbReference>
<evidence type="ECO:0000313" key="11">
    <source>
        <dbReference type="EMBL" id="KAK0145576.1"/>
    </source>
</evidence>
<keyword evidence="3 7" id="KW-1133">Transmembrane helix</keyword>